<dbReference type="InterPro" id="IPR051157">
    <property type="entry name" value="PDH/Transketolase"/>
</dbReference>
<dbReference type="OrthoDB" id="9803371at2"/>
<dbReference type="EMBL" id="CP001997">
    <property type="protein sequence ID" value="ADE57577.1"/>
    <property type="molecule type" value="Genomic_DNA"/>
</dbReference>
<keyword evidence="3" id="KW-0808">Transferase</keyword>
<dbReference type="RefSeq" id="WP_013048840.1">
    <property type="nucleotide sequence ID" value="NC_014011.1"/>
</dbReference>
<proteinExistence type="inferred from homology"/>
<evidence type="ECO:0000256" key="3">
    <source>
        <dbReference type="ARBA" id="ARBA00022679"/>
    </source>
</evidence>
<dbReference type="Proteomes" id="UP000002366">
    <property type="component" value="Chromosome"/>
</dbReference>
<organism evidence="6 7">
    <name type="scientific">Aminobacterium colombiense (strain DSM 12261 / ALA-1)</name>
    <dbReference type="NCBI Taxonomy" id="572547"/>
    <lineage>
        <taxon>Bacteria</taxon>
        <taxon>Thermotogati</taxon>
        <taxon>Synergistota</taxon>
        <taxon>Synergistia</taxon>
        <taxon>Synergistales</taxon>
        <taxon>Aminobacteriaceae</taxon>
        <taxon>Aminobacterium</taxon>
    </lineage>
</organism>
<reference evidence="6 7" key="1">
    <citation type="journal article" date="2010" name="Stand. Genomic Sci.">
        <title>Complete genome sequence of Aminobacterium colombiense type strain (ALA-1).</title>
        <authorList>
            <person name="Chertkov O."/>
            <person name="Sikorski J."/>
            <person name="Brambilla E."/>
            <person name="Lapidus A."/>
            <person name="Copeland A."/>
            <person name="Glavina Del Rio T."/>
            <person name="Nolan M."/>
            <person name="Lucas S."/>
            <person name="Tice H."/>
            <person name="Cheng J.F."/>
            <person name="Han C."/>
            <person name="Detter J.C."/>
            <person name="Bruce D."/>
            <person name="Tapia R."/>
            <person name="Goodwin L."/>
            <person name="Pitluck S."/>
            <person name="Liolios K."/>
            <person name="Ivanova N."/>
            <person name="Mavromatis K."/>
            <person name="Ovchinnikova G."/>
            <person name="Pati A."/>
            <person name="Chen A."/>
            <person name="Palaniappan K."/>
            <person name="Land M."/>
            <person name="Hauser L."/>
            <person name="Chang Y.J."/>
            <person name="Jeffries C.D."/>
            <person name="Spring S."/>
            <person name="Rohde M."/>
            <person name="Goker M."/>
            <person name="Bristow J."/>
            <person name="Eisen J.A."/>
            <person name="Markowitz V."/>
            <person name="Hugenholtz P."/>
            <person name="Kyrpides N.C."/>
            <person name="Klenk H.P."/>
        </authorList>
    </citation>
    <scope>NUCLEOTIDE SEQUENCE [LARGE SCALE GENOMIC DNA]</scope>
    <source>
        <strain evidence="7">DSM 12261 / ALA-1</strain>
    </source>
</reference>
<dbReference type="Pfam" id="PF02779">
    <property type="entry name" value="Transket_pyr"/>
    <property type="match status" value="1"/>
</dbReference>
<dbReference type="InterPro" id="IPR033248">
    <property type="entry name" value="Transketolase_C"/>
</dbReference>
<dbReference type="STRING" id="572547.Amico_1460"/>
<accession>D5EG95</accession>
<dbReference type="GO" id="GO:0016740">
    <property type="term" value="F:transferase activity"/>
    <property type="evidence" value="ECO:0007669"/>
    <property type="project" value="UniProtKB-KW"/>
</dbReference>
<dbReference type="SMART" id="SM00861">
    <property type="entry name" value="Transket_pyr"/>
    <property type="match status" value="1"/>
</dbReference>
<protein>
    <submittedName>
        <fullName evidence="6">Transketolase central region</fullName>
    </submittedName>
</protein>
<evidence type="ECO:0000256" key="2">
    <source>
        <dbReference type="ARBA" id="ARBA00007131"/>
    </source>
</evidence>
<dbReference type="InterPro" id="IPR029061">
    <property type="entry name" value="THDP-binding"/>
</dbReference>
<dbReference type="InterPro" id="IPR005475">
    <property type="entry name" value="Transketolase-like_Pyr-bd"/>
</dbReference>
<name>D5EG95_AMICL</name>
<dbReference type="InterPro" id="IPR009014">
    <property type="entry name" value="Transketo_C/PFOR_II"/>
</dbReference>
<dbReference type="AlphaFoldDB" id="D5EG95"/>
<dbReference type="SUPFAM" id="SSF52518">
    <property type="entry name" value="Thiamin diphosphate-binding fold (THDP-binding)"/>
    <property type="match status" value="1"/>
</dbReference>
<evidence type="ECO:0000313" key="6">
    <source>
        <dbReference type="EMBL" id="ADE57577.1"/>
    </source>
</evidence>
<gene>
    <name evidence="6" type="ordered locus">Amico_1460</name>
</gene>
<dbReference type="FunFam" id="3.40.50.970:FF:000129">
    <property type="entry name" value="Transketolase"/>
    <property type="match status" value="1"/>
</dbReference>
<dbReference type="PANTHER" id="PTHR43825">
    <property type="entry name" value="PYRUVATE DEHYDROGENASE E1 COMPONENT"/>
    <property type="match status" value="1"/>
</dbReference>
<feature type="domain" description="Transketolase-like pyrimidine-binding" evidence="5">
    <location>
        <begin position="7"/>
        <end position="172"/>
    </location>
</feature>
<evidence type="ECO:0000259" key="5">
    <source>
        <dbReference type="SMART" id="SM00861"/>
    </source>
</evidence>
<dbReference type="PROSITE" id="PS00802">
    <property type="entry name" value="TRANSKETOLASE_2"/>
    <property type="match status" value="1"/>
</dbReference>
<dbReference type="Pfam" id="PF02780">
    <property type="entry name" value="Transketolase_C"/>
    <property type="match status" value="1"/>
</dbReference>
<dbReference type="InterPro" id="IPR020826">
    <property type="entry name" value="Transketolase_BS"/>
</dbReference>
<evidence type="ECO:0000313" key="7">
    <source>
        <dbReference type="Proteomes" id="UP000002366"/>
    </source>
</evidence>
<comment type="similarity">
    <text evidence="2">Belongs to the transketolase family.</text>
</comment>
<comment type="cofactor">
    <cofactor evidence="1">
        <name>thiamine diphosphate</name>
        <dbReference type="ChEBI" id="CHEBI:58937"/>
    </cofactor>
</comment>
<sequence length="317" mass="34156">MTETLNKSTRDAYGPALVELAALYDDLVVIDGDVGAPAFKDAARNLRSNRYFNMGIAEQNMILTSAGLSLANFRVFVSSLASFLVGRAYDEIRETIAIPGLPVKLIASYGGVTVGEDGATHQMLEDIALMRVLPGMGVLVPSDYNSAFALIKGAAELNRPVYIRLGRPELPLLYDNDDANFSLGGGRVLKEGTEVTICACGIMVHEALKAAKILAQQDLCAEVIDCYSVNPLPAQQILESIHRTGCCVVAEEHLLHGGLGDAIASLVCRSYPAPVKFVAVDNKFGQSGRAEELQEYYGLTSSQIVSAAVQVWTMRRR</sequence>
<dbReference type="CDD" id="cd07033">
    <property type="entry name" value="TPP_PYR_DXS_TK_like"/>
    <property type="match status" value="1"/>
</dbReference>
<dbReference type="Gene3D" id="3.40.50.970">
    <property type="match status" value="1"/>
</dbReference>
<evidence type="ECO:0000256" key="1">
    <source>
        <dbReference type="ARBA" id="ARBA00001964"/>
    </source>
</evidence>
<dbReference type="eggNOG" id="COG3958">
    <property type="taxonomic scope" value="Bacteria"/>
</dbReference>
<keyword evidence="7" id="KW-1185">Reference proteome</keyword>
<keyword evidence="4" id="KW-0786">Thiamine pyrophosphate</keyword>
<evidence type="ECO:0000256" key="4">
    <source>
        <dbReference type="ARBA" id="ARBA00023052"/>
    </source>
</evidence>
<dbReference type="PANTHER" id="PTHR43825:SF1">
    <property type="entry name" value="TRANSKETOLASE-LIKE PYRIMIDINE-BINDING DOMAIN-CONTAINING PROTEIN"/>
    <property type="match status" value="1"/>
</dbReference>
<dbReference type="KEGG" id="aco:Amico_1460"/>
<dbReference type="SUPFAM" id="SSF52922">
    <property type="entry name" value="TK C-terminal domain-like"/>
    <property type="match status" value="1"/>
</dbReference>
<dbReference type="Gene3D" id="3.40.50.920">
    <property type="match status" value="1"/>
</dbReference>
<dbReference type="HOGENOM" id="CLU_009227_1_1_0"/>